<sequence length="159" mass="17387">MARYTQSFKERAVARMLPPENASVAQVSAEMGISPAALERWRAVALAPPPANPPGAGEARLDAVLATGAMGELQKSAWCRENAIDPTELECWRQSAAAALADNRGIGAVRRRHEQDQKRIRELERELRRKEQALAETATLLVLTKNVTSLFAAPEDKTS</sequence>
<organism evidence="1 2">
    <name type="scientific">Cupriavidus basilensis</name>
    <dbReference type="NCBI Taxonomy" id="68895"/>
    <lineage>
        <taxon>Bacteria</taxon>
        <taxon>Pseudomonadati</taxon>
        <taxon>Pseudomonadota</taxon>
        <taxon>Betaproteobacteria</taxon>
        <taxon>Burkholderiales</taxon>
        <taxon>Burkholderiaceae</taxon>
        <taxon>Cupriavidus</taxon>
    </lineage>
</organism>
<accession>A0A643FYQ0</accession>
<dbReference type="RefSeq" id="WP_150984984.1">
    <property type="nucleotide sequence ID" value="NZ_CP062804.1"/>
</dbReference>
<proteinExistence type="predicted"/>
<dbReference type="InterPro" id="IPR009057">
    <property type="entry name" value="Homeodomain-like_sf"/>
</dbReference>
<reference evidence="1 2" key="1">
    <citation type="submission" date="2020-10" db="EMBL/GenBank/DDBJ databases">
        <title>Complete genome sequence of Cupriavidus basilensis CCUG 49340T.</title>
        <authorList>
            <person name="Salva-Serra F."/>
            <person name="Donoso R.A."/>
            <person name="Cho K.H."/>
            <person name="Yoo J.A."/>
            <person name="Lee K."/>
            <person name="Yoon S.-H."/>
            <person name="Perez-Pantoja D."/>
            <person name="Moore E.R.B."/>
        </authorList>
    </citation>
    <scope>NUCLEOTIDE SEQUENCE [LARGE SCALE GENOMIC DNA]</scope>
    <source>
        <strain evidence="2">CCUG 49340</strain>
    </source>
</reference>
<dbReference type="GeneID" id="98403973"/>
<evidence type="ECO:0000313" key="2">
    <source>
        <dbReference type="Proteomes" id="UP000397656"/>
    </source>
</evidence>
<dbReference type="InterPro" id="IPR002514">
    <property type="entry name" value="Transposase_8"/>
</dbReference>
<dbReference type="GO" id="GO:0006313">
    <property type="term" value="P:DNA transposition"/>
    <property type="evidence" value="ECO:0007669"/>
    <property type="project" value="InterPro"/>
</dbReference>
<dbReference type="EMBL" id="CP062804">
    <property type="protein sequence ID" value="QOT80480.1"/>
    <property type="molecule type" value="Genomic_DNA"/>
</dbReference>
<dbReference type="AlphaFoldDB" id="A0A643FYQ0"/>
<dbReference type="SUPFAM" id="SSF46689">
    <property type="entry name" value="Homeodomain-like"/>
    <property type="match status" value="1"/>
</dbReference>
<dbReference type="GO" id="GO:0003677">
    <property type="term" value="F:DNA binding"/>
    <property type="evidence" value="ECO:0007669"/>
    <property type="project" value="InterPro"/>
</dbReference>
<dbReference type="GO" id="GO:0004803">
    <property type="term" value="F:transposase activity"/>
    <property type="evidence" value="ECO:0007669"/>
    <property type="project" value="InterPro"/>
</dbReference>
<gene>
    <name evidence="1" type="ORF">F7R26_023850</name>
</gene>
<dbReference type="Proteomes" id="UP000397656">
    <property type="component" value="Chromosome 2"/>
</dbReference>
<name>A0A643FYQ0_9BURK</name>
<dbReference type="Pfam" id="PF01527">
    <property type="entry name" value="HTH_Tnp_1"/>
    <property type="match status" value="1"/>
</dbReference>
<protein>
    <submittedName>
        <fullName evidence="1">Transposase</fullName>
    </submittedName>
</protein>
<dbReference type="Gene3D" id="1.10.10.60">
    <property type="entry name" value="Homeodomain-like"/>
    <property type="match status" value="1"/>
</dbReference>
<evidence type="ECO:0000313" key="1">
    <source>
        <dbReference type="EMBL" id="QOT80480.1"/>
    </source>
</evidence>